<keyword evidence="2" id="KW-1185">Reference proteome</keyword>
<sequence length="127" mass="14985">MLRKIGAKVLLLGLALVLGVGTISAVRAEKEHMMKPRMHSKSSKDYGMMMRKCGDMMEHMSKMMRKKCGPKDMREMASMMREMAEQMEKMAEMMEKGDMDPKEMQRFHQKMMEMEMKMRHMDSKKHD</sequence>
<comment type="caution">
    <text evidence="1">The sequence shown here is derived from an EMBL/GenBank/DDBJ whole genome shotgun (WGS) entry which is preliminary data.</text>
</comment>
<gene>
    <name evidence="1" type="ORF">TDIS_0994</name>
</gene>
<protein>
    <submittedName>
        <fullName evidence="1">Uncharacterized protein</fullName>
    </submittedName>
</protein>
<dbReference type="STRING" id="999894.TDIS_0994"/>
<name>A0A179D5J9_9BACT</name>
<proteinExistence type="predicted"/>
<dbReference type="AlphaFoldDB" id="A0A179D5J9"/>
<evidence type="ECO:0000313" key="2">
    <source>
        <dbReference type="Proteomes" id="UP000078390"/>
    </source>
</evidence>
<evidence type="ECO:0000313" key="1">
    <source>
        <dbReference type="EMBL" id="OAQ20868.1"/>
    </source>
</evidence>
<dbReference type="Proteomes" id="UP000078390">
    <property type="component" value="Unassembled WGS sequence"/>
</dbReference>
<dbReference type="EMBL" id="LWLG01000005">
    <property type="protein sequence ID" value="OAQ20868.1"/>
    <property type="molecule type" value="Genomic_DNA"/>
</dbReference>
<reference evidence="1 2" key="1">
    <citation type="submission" date="2016-04" db="EMBL/GenBank/DDBJ databases">
        <title>Genome analysis of Thermosulfurimonas dismutans, the first thermophilic sulfur-disproportionating bacterium of the phylum Thermodesulfobacteria.</title>
        <authorList>
            <person name="Mardanov A.V."/>
            <person name="Beletsky A.V."/>
            <person name="Kadnikov V.V."/>
            <person name="Slobodkin A.I."/>
            <person name="Ravin N.V."/>
        </authorList>
    </citation>
    <scope>NUCLEOTIDE SEQUENCE [LARGE SCALE GENOMIC DNA]</scope>
    <source>
        <strain evidence="1 2">S95</strain>
    </source>
</reference>
<dbReference type="RefSeq" id="WP_153303765.1">
    <property type="nucleotide sequence ID" value="NZ_LWLG01000005.1"/>
</dbReference>
<organism evidence="1 2">
    <name type="scientific">Thermosulfurimonas dismutans</name>
    <dbReference type="NCBI Taxonomy" id="999894"/>
    <lineage>
        <taxon>Bacteria</taxon>
        <taxon>Pseudomonadati</taxon>
        <taxon>Thermodesulfobacteriota</taxon>
        <taxon>Thermodesulfobacteria</taxon>
        <taxon>Thermodesulfobacteriales</taxon>
        <taxon>Thermodesulfobacteriaceae</taxon>
        <taxon>Thermosulfurimonas</taxon>
    </lineage>
</organism>
<accession>A0A179D5J9</accession>